<sequence length="62" mass="6957">MHKTPDVKNNGEVDIEYIWCSIISTIVYKQSTVLRPAGNAEIRRFLAISAKPITVSNLVILE</sequence>
<comment type="caution">
    <text evidence="1">The sequence shown here is derived from an EMBL/GenBank/DDBJ whole genome shotgun (WGS) entry which is preliminary data.</text>
</comment>
<protein>
    <submittedName>
        <fullName evidence="1">Uncharacterized protein</fullName>
    </submittedName>
</protein>
<evidence type="ECO:0000313" key="2">
    <source>
        <dbReference type="Proteomes" id="UP000176186"/>
    </source>
</evidence>
<reference evidence="1 2" key="1">
    <citation type="journal article" date="2016" name="Nat. Commun.">
        <title>Thousands of microbial genomes shed light on interconnected biogeochemical processes in an aquifer system.</title>
        <authorList>
            <person name="Anantharaman K."/>
            <person name="Brown C.T."/>
            <person name="Hug L.A."/>
            <person name="Sharon I."/>
            <person name="Castelle C.J."/>
            <person name="Probst A.J."/>
            <person name="Thomas B.C."/>
            <person name="Singh A."/>
            <person name="Wilkins M.J."/>
            <person name="Karaoz U."/>
            <person name="Brodie E.L."/>
            <person name="Williams K.H."/>
            <person name="Hubbard S.S."/>
            <person name="Banfield J.F."/>
        </authorList>
    </citation>
    <scope>NUCLEOTIDE SEQUENCE [LARGE SCALE GENOMIC DNA]</scope>
</reference>
<dbReference type="Proteomes" id="UP000176186">
    <property type="component" value="Unassembled WGS sequence"/>
</dbReference>
<accession>A0A1F6BG74</accession>
<proteinExistence type="predicted"/>
<name>A0A1F6BG74_9BACT</name>
<gene>
    <name evidence="1" type="ORF">A2363_05280</name>
</gene>
<dbReference type="EMBL" id="MFKE01000014">
    <property type="protein sequence ID" value="OGG35507.1"/>
    <property type="molecule type" value="Genomic_DNA"/>
</dbReference>
<evidence type="ECO:0000313" key="1">
    <source>
        <dbReference type="EMBL" id="OGG35507.1"/>
    </source>
</evidence>
<organism evidence="1 2">
    <name type="scientific">Candidatus Gottesmanbacteria bacterium RIFOXYB1_FULL_47_11</name>
    <dbReference type="NCBI Taxonomy" id="1798401"/>
    <lineage>
        <taxon>Bacteria</taxon>
        <taxon>Candidatus Gottesmaniibacteriota</taxon>
    </lineage>
</organism>
<dbReference type="AlphaFoldDB" id="A0A1F6BG74"/>